<dbReference type="InterPro" id="IPR023214">
    <property type="entry name" value="HAD_sf"/>
</dbReference>
<dbReference type="NCBIfam" id="TIGR01509">
    <property type="entry name" value="HAD-SF-IA-v3"/>
    <property type="match status" value="1"/>
</dbReference>
<dbReference type="PANTHER" id="PTHR43611">
    <property type="entry name" value="ALPHA-D-GLUCOSE 1-PHOSPHATE PHOSPHATASE"/>
    <property type="match status" value="1"/>
</dbReference>
<name>V6DG67_9BACT</name>
<dbReference type="STRING" id="673862.BABL1_gene_463"/>
<keyword evidence="1" id="KW-0378">Hydrolase</keyword>
<dbReference type="HOGENOM" id="CLU_1666168_0_0_7"/>
<accession>V6DG67</accession>
<evidence type="ECO:0000313" key="2">
    <source>
        <dbReference type="Proteomes" id="UP000018769"/>
    </source>
</evidence>
<protein>
    <submittedName>
        <fullName evidence="1">HAD superfamily hydrolase</fullName>
    </submittedName>
</protein>
<keyword evidence="2" id="KW-1185">Reference proteome</keyword>
<dbReference type="Proteomes" id="UP000018769">
    <property type="component" value="Chromosome I"/>
</dbReference>
<dbReference type="OrthoDB" id="9797415at2"/>
<dbReference type="Gene3D" id="3.40.50.1000">
    <property type="entry name" value="HAD superfamily/HAD-like"/>
    <property type="match status" value="1"/>
</dbReference>
<dbReference type="InterPro" id="IPR036412">
    <property type="entry name" value="HAD-like_sf"/>
</dbReference>
<dbReference type="Pfam" id="PF00702">
    <property type="entry name" value="Hydrolase"/>
    <property type="match status" value="1"/>
</dbReference>
<dbReference type="GO" id="GO:0016787">
    <property type="term" value="F:hydrolase activity"/>
    <property type="evidence" value="ECO:0007669"/>
    <property type="project" value="UniProtKB-KW"/>
</dbReference>
<sequence>MSLLKNIIFDLHGVLFEYSSLSAVYFDENYKRVQPIDYGLDILKSCYLNGIEYDYKFYVCTNWDDSMLGYIKDNFQDIMQFFHGTVNSSEAKSKKPDHKIFFYLIDKYNLDPKECLLIDDQEKNIDTAKELGMTAIHAKDFNYINNELQRLNVFSKLL</sequence>
<organism evidence="1 2">
    <name type="scientific">Candidatus Babela massiliensis</name>
    <dbReference type="NCBI Taxonomy" id="673862"/>
    <lineage>
        <taxon>Bacteria</taxon>
        <taxon>Candidatus Babelota</taxon>
        <taxon>Candidatus Babeliae</taxon>
        <taxon>Candidatus Babeliales</taxon>
        <taxon>Candidatus Babeliaceae</taxon>
        <taxon>Candidatus Babela</taxon>
    </lineage>
</organism>
<reference evidence="1 2" key="1">
    <citation type="journal article" date="2015" name="Biol. Direct">
        <title>Babela massiliensis, a representative of a widespread bacterial phylum with unusual adaptations to parasitism in amoebae.</title>
        <authorList>
            <person name="Pagnier I."/>
            <person name="Yutin N."/>
            <person name="Croce O."/>
            <person name="Makarova K.S."/>
            <person name="Wolf Y.I."/>
            <person name="Benamar S."/>
            <person name="Raoult D."/>
            <person name="Koonin E.V."/>
            <person name="La Scola B."/>
        </authorList>
    </citation>
    <scope>NUCLEOTIDE SEQUENCE [LARGE SCALE GENOMIC DNA]</scope>
    <source>
        <strain evidence="2">BABL1</strain>
    </source>
</reference>
<proteinExistence type="predicted"/>
<dbReference type="SUPFAM" id="SSF56784">
    <property type="entry name" value="HAD-like"/>
    <property type="match status" value="1"/>
</dbReference>
<dbReference type="InterPro" id="IPR006439">
    <property type="entry name" value="HAD-SF_hydro_IA"/>
</dbReference>
<dbReference type="RefSeq" id="WP_023791864.1">
    <property type="nucleotide sequence ID" value="NC_023003.1"/>
</dbReference>
<dbReference type="eggNOG" id="COG1011">
    <property type="taxonomic scope" value="Bacteria"/>
</dbReference>
<dbReference type="PANTHER" id="PTHR43611:SF3">
    <property type="entry name" value="FLAVIN MONONUCLEOTIDE HYDROLASE 1, CHLOROPLATIC"/>
    <property type="match status" value="1"/>
</dbReference>
<dbReference type="EMBL" id="HG793133">
    <property type="protein sequence ID" value="CDK30555.1"/>
    <property type="molecule type" value="Genomic_DNA"/>
</dbReference>
<dbReference type="KEGG" id="dpb:BABL1_gene_463"/>
<gene>
    <name evidence="1" type="ORF">BABL1_gene_463</name>
</gene>
<dbReference type="AlphaFoldDB" id="V6DG67"/>
<evidence type="ECO:0000313" key="1">
    <source>
        <dbReference type="EMBL" id="CDK30555.1"/>
    </source>
</evidence>